<feature type="region of interest" description="Disordered" evidence="3">
    <location>
        <begin position="107"/>
        <end position="134"/>
    </location>
</feature>
<dbReference type="PROSITE" id="PS50113">
    <property type="entry name" value="PAC"/>
    <property type="match status" value="1"/>
</dbReference>
<dbReference type="SUPFAM" id="SSF55785">
    <property type="entry name" value="PYP-like sensor domain (PAS domain)"/>
    <property type="match status" value="1"/>
</dbReference>
<feature type="domain" description="HAMP" evidence="8">
    <location>
        <begin position="190"/>
        <end position="242"/>
    </location>
</feature>
<dbReference type="InterPro" id="IPR043128">
    <property type="entry name" value="Rev_trsase/Diguanyl_cyclase"/>
</dbReference>
<dbReference type="InterPro" id="IPR035965">
    <property type="entry name" value="PAS-like_dom_sf"/>
</dbReference>
<dbReference type="EMBL" id="VIWX01000005">
    <property type="protein sequence ID" value="TWF93212.1"/>
    <property type="molecule type" value="Genomic_DNA"/>
</dbReference>
<keyword evidence="4" id="KW-0472">Membrane</keyword>
<dbReference type="GO" id="GO:0016020">
    <property type="term" value="C:membrane"/>
    <property type="evidence" value="ECO:0007669"/>
    <property type="project" value="InterPro"/>
</dbReference>
<protein>
    <submittedName>
        <fullName evidence="10">PAS domain S-box-containing protein/diguanylate cyclase (GGDEF)-like protein</fullName>
    </submittedName>
</protein>
<feature type="transmembrane region" description="Helical" evidence="4">
    <location>
        <begin position="168"/>
        <end position="188"/>
    </location>
</feature>
<dbReference type="Gene3D" id="3.30.450.20">
    <property type="entry name" value="PAS domain"/>
    <property type="match status" value="1"/>
</dbReference>
<dbReference type="PANTHER" id="PTHR44757:SF2">
    <property type="entry name" value="BIOFILM ARCHITECTURE MAINTENANCE PROTEIN MBAA"/>
    <property type="match status" value="1"/>
</dbReference>
<keyword evidence="1 4" id="KW-0812">Transmembrane</keyword>
<name>A0A561U1G7_9PSEU</name>
<dbReference type="InterPro" id="IPR000700">
    <property type="entry name" value="PAS-assoc_C"/>
</dbReference>
<dbReference type="PROSITE" id="PS50887">
    <property type="entry name" value="GGDEF"/>
    <property type="match status" value="1"/>
</dbReference>
<dbReference type="InterPro" id="IPR013656">
    <property type="entry name" value="PAS_4"/>
</dbReference>
<dbReference type="NCBIfam" id="TIGR00229">
    <property type="entry name" value="sensory_box"/>
    <property type="match status" value="1"/>
</dbReference>
<dbReference type="Pfam" id="PF05227">
    <property type="entry name" value="CHASE3"/>
    <property type="match status" value="1"/>
</dbReference>
<dbReference type="NCBIfam" id="TIGR00254">
    <property type="entry name" value="GGDEF"/>
    <property type="match status" value="1"/>
</dbReference>
<evidence type="ECO:0000256" key="1">
    <source>
        <dbReference type="ARBA" id="ARBA00022692"/>
    </source>
</evidence>
<evidence type="ECO:0000256" key="4">
    <source>
        <dbReference type="SAM" id="Phobius"/>
    </source>
</evidence>
<feature type="domain" description="EAL" evidence="7">
    <location>
        <begin position="560"/>
        <end position="814"/>
    </location>
</feature>
<dbReference type="Pfam" id="PF00990">
    <property type="entry name" value="GGDEF"/>
    <property type="match status" value="1"/>
</dbReference>
<dbReference type="SUPFAM" id="SSF141868">
    <property type="entry name" value="EAL domain-like"/>
    <property type="match status" value="1"/>
</dbReference>
<evidence type="ECO:0000313" key="11">
    <source>
        <dbReference type="Proteomes" id="UP000316184"/>
    </source>
</evidence>
<dbReference type="InterPro" id="IPR000014">
    <property type="entry name" value="PAS"/>
</dbReference>
<evidence type="ECO:0000256" key="2">
    <source>
        <dbReference type="ARBA" id="ARBA00022989"/>
    </source>
</evidence>
<dbReference type="AlphaFoldDB" id="A0A561U1G7"/>
<dbReference type="SMART" id="SM00091">
    <property type="entry name" value="PAS"/>
    <property type="match status" value="1"/>
</dbReference>
<evidence type="ECO:0000313" key="10">
    <source>
        <dbReference type="EMBL" id="TWF93212.1"/>
    </source>
</evidence>
<dbReference type="SUPFAM" id="SSF158472">
    <property type="entry name" value="HAMP domain-like"/>
    <property type="match status" value="1"/>
</dbReference>
<feature type="domain" description="GGDEF" evidence="9">
    <location>
        <begin position="416"/>
        <end position="551"/>
    </location>
</feature>
<evidence type="ECO:0000259" key="6">
    <source>
        <dbReference type="PROSITE" id="PS50113"/>
    </source>
</evidence>
<dbReference type="SMART" id="SM00052">
    <property type="entry name" value="EAL"/>
    <property type="match status" value="1"/>
</dbReference>
<dbReference type="CDD" id="cd00130">
    <property type="entry name" value="PAS"/>
    <property type="match status" value="1"/>
</dbReference>
<dbReference type="InterPro" id="IPR007891">
    <property type="entry name" value="CHASE3"/>
</dbReference>
<dbReference type="InterPro" id="IPR003660">
    <property type="entry name" value="HAMP_dom"/>
</dbReference>
<dbReference type="Proteomes" id="UP000316184">
    <property type="component" value="Unassembled WGS sequence"/>
</dbReference>
<dbReference type="InterPro" id="IPR035919">
    <property type="entry name" value="EAL_sf"/>
</dbReference>
<dbReference type="PROSITE" id="PS50883">
    <property type="entry name" value="EAL"/>
    <property type="match status" value="1"/>
</dbReference>
<dbReference type="InterPro" id="IPR001633">
    <property type="entry name" value="EAL_dom"/>
</dbReference>
<dbReference type="Gene3D" id="3.30.70.270">
    <property type="match status" value="1"/>
</dbReference>
<dbReference type="Pfam" id="PF08448">
    <property type="entry name" value="PAS_4"/>
    <property type="match status" value="1"/>
</dbReference>
<gene>
    <name evidence="10" type="ORF">FHU35_1552</name>
</gene>
<dbReference type="CDD" id="cd01949">
    <property type="entry name" value="GGDEF"/>
    <property type="match status" value="1"/>
</dbReference>
<dbReference type="Pfam" id="PF00672">
    <property type="entry name" value="HAMP"/>
    <property type="match status" value="1"/>
</dbReference>
<dbReference type="GO" id="GO:0007165">
    <property type="term" value="P:signal transduction"/>
    <property type="evidence" value="ECO:0007669"/>
    <property type="project" value="InterPro"/>
</dbReference>
<dbReference type="PROSITE" id="PS50885">
    <property type="entry name" value="HAMP"/>
    <property type="match status" value="1"/>
</dbReference>
<evidence type="ECO:0000256" key="3">
    <source>
        <dbReference type="SAM" id="MobiDB-lite"/>
    </source>
</evidence>
<keyword evidence="11" id="KW-1185">Reference proteome</keyword>
<organism evidence="10 11">
    <name type="scientific">Saccharopolyspora dendranthemae</name>
    <dbReference type="NCBI Taxonomy" id="1181886"/>
    <lineage>
        <taxon>Bacteria</taxon>
        <taxon>Bacillati</taxon>
        <taxon>Actinomycetota</taxon>
        <taxon>Actinomycetes</taxon>
        <taxon>Pseudonocardiales</taxon>
        <taxon>Pseudonocardiaceae</taxon>
        <taxon>Saccharopolyspora</taxon>
    </lineage>
</organism>
<comment type="caution">
    <text evidence="10">The sequence shown here is derived from an EMBL/GenBank/DDBJ whole genome shotgun (WGS) entry which is preliminary data.</text>
</comment>
<dbReference type="PANTHER" id="PTHR44757">
    <property type="entry name" value="DIGUANYLATE CYCLASE DGCP"/>
    <property type="match status" value="1"/>
</dbReference>
<dbReference type="SMART" id="SM00267">
    <property type="entry name" value="GGDEF"/>
    <property type="match status" value="1"/>
</dbReference>
<proteinExistence type="predicted"/>
<dbReference type="InterPro" id="IPR029787">
    <property type="entry name" value="Nucleotide_cyclase"/>
</dbReference>
<dbReference type="CDD" id="cd01948">
    <property type="entry name" value="EAL"/>
    <property type="match status" value="1"/>
</dbReference>
<evidence type="ECO:0000259" key="9">
    <source>
        <dbReference type="PROSITE" id="PS50887"/>
    </source>
</evidence>
<keyword evidence="2 4" id="KW-1133">Transmembrane helix</keyword>
<evidence type="ECO:0000259" key="8">
    <source>
        <dbReference type="PROSITE" id="PS50885"/>
    </source>
</evidence>
<evidence type="ECO:0000259" key="7">
    <source>
        <dbReference type="PROSITE" id="PS50883"/>
    </source>
</evidence>
<dbReference type="InterPro" id="IPR052155">
    <property type="entry name" value="Biofilm_reg_signaling"/>
</dbReference>
<dbReference type="PROSITE" id="PS50112">
    <property type="entry name" value="PAS"/>
    <property type="match status" value="1"/>
</dbReference>
<feature type="domain" description="PAC" evidence="6">
    <location>
        <begin position="336"/>
        <end position="388"/>
    </location>
</feature>
<dbReference type="Gene3D" id="6.10.340.10">
    <property type="match status" value="1"/>
</dbReference>
<dbReference type="Gene3D" id="3.20.20.450">
    <property type="entry name" value="EAL domain"/>
    <property type="match status" value="1"/>
</dbReference>
<dbReference type="InterPro" id="IPR000160">
    <property type="entry name" value="GGDEF_dom"/>
</dbReference>
<accession>A0A561U1G7</accession>
<dbReference type="SMART" id="SM00304">
    <property type="entry name" value="HAMP"/>
    <property type="match status" value="1"/>
</dbReference>
<sequence length="816" mass="89239">MVSVVITGATFALRQRVEVSTDNLIDRIVPAQTETAQLITAYSDQENRVRAFLLTDDPSFLTDYALGQANASQLQDSLGRHLTGDPVVHELVSDVASAARRWHQQSVEPLISRNRGPGPSKLTPQERESEEERADELRAELFELRARVNEIGMAEAGKADGARVAANWLTVALALAGLLAWTAVGLLLRKSLTRPLRTLVSQVNQVSEGDLDRAVHESGPLELAAVARAVEAMRTRILSETRHIAQMQEELAHHEKAERRRAEQDFEIVVDALDEGVIVLDSNAVIESANPAAQRIFGETDSEIIGSSLDAWPVFDESGVALLPEDWPGWPGELVNSQVIRLDRADGTSAWLAVTSRVLNTAEGVPYKVVMSFADITESRAAQSRLEHEATHDPLTGLANRTLVLRHIEHAQQQGRSISVLFLDLDNFKIINDSLGHGVGDEVVRSVGQRLVHATPPEDLVGRLGGDEFVVLAHDESDHDSLGRRCGRLLASLTEPIRAQGRQLHLTGSIGVVVSEPGDERSGQDLLRDADVAMYQAKTRGGGGCYAYFDVELRKGVQRRMDLEQDLRHAVRRDQLWVAYQPVVDLRADRTVSVEGLLRWRHPVHGPVPPSEFIPVAEGSGLINPISEHMLRTATTELAAERERHQVDVGLNANLSPRQLDDPDLLALVQHALSDSGLPAHAVCLEVTEEAIMHDPAAAARVLNALRELGVSLAIDDFGTGYSSLAQLRRLPLDTLKIDRSFITDLGDSNELRIIVTSIVTMAHAIGLDVVAEGVETAEQFDILKELGCDHAQGYYLSKPTSLDQLLAPYLGTPAE</sequence>
<feature type="domain" description="PAS" evidence="5">
    <location>
        <begin position="262"/>
        <end position="309"/>
    </location>
</feature>
<dbReference type="Pfam" id="PF00563">
    <property type="entry name" value="EAL"/>
    <property type="match status" value="1"/>
</dbReference>
<dbReference type="CDD" id="cd06225">
    <property type="entry name" value="HAMP"/>
    <property type="match status" value="1"/>
</dbReference>
<reference evidence="10 11" key="1">
    <citation type="submission" date="2019-06" db="EMBL/GenBank/DDBJ databases">
        <title>Sequencing the genomes of 1000 actinobacteria strains.</title>
        <authorList>
            <person name="Klenk H.-P."/>
        </authorList>
    </citation>
    <scope>NUCLEOTIDE SEQUENCE [LARGE SCALE GENOMIC DNA]</scope>
    <source>
        <strain evidence="10 11">DSM 46699</strain>
    </source>
</reference>
<evidence type="ECO:0000259" key="5">
    <source>
        <dbReference type="PROSITE" id="PS50112"/>
    </source>
</evidence>
<dbReference type="SUPFAM" id="SSF55073">
    <property type="entry name" value="Nucleotide cyclase"/>
    <property type="match status" value="1"/>
</dbReference>